<feature type="domain" description="Ketosynthase family 3 (KS3)" evidence="11">
    <location>
        <begin position="2"/>
        <end position="435"/>
    </location>
</feature>
<dbReference type="InterPro" id="IPR045851">
    <property type="entry name" value="AMP-bd_C_sf"/>
</dbReference>
<dbReference type="Proteomes" id="UP000326565">
    <property type="component" value="Unassembled WGS sequence"/>
</dbReference>
<evidence type="ECO:0000256" key="5">
    <source>
        <dbReference type="ARBA" id="ARBA00022737"/>
    </source>
</evidence>
<dbReference type="InterPro" id="IPR049551">
    <property type="entry name" value="PKS_DH_C"/>
</dbReference>
<dbReference type="InterPro" id="IPR057326">
    <property type="entry name" value="KR_dom"/>
</dbReference>
<dbReference type="InterPro" id="IPR023213">
    <property type="entry name" value="CAT-like_dom_sf"/>
</dbReference>
<dbReference type="Pfam" id="PF08659">
    <property type="entry name" value="KR"/>
    <property type="match status" value="1"/>
</dbReference>
<dbReference type="GO" id="GO:0032259">
    <property type="term" value="P:methylation"/>
    <property type="evidence" value="ECO:0007669"/>
    <property type="project" value="UniProtKB-KW"/>
</dbReference>
<keyword evidence="2" id="KW-0597">Phosphoprotein</keyword>
<dbReference type="InterPro" id="IPR001227">
    <property type="entry name" value="Ac_transferase_dom_sf"/>
</dbReference>
<dbReference type="SMART" id="SM00822">
    <property type="entry name" value="PKS_KR"/>
    <property type="match status" value="1"/>
</dbReference>
<dbReference type="InterPro" id="IPR016035">
    <property type="entry name" value="Acyl_Trfase/lysoPLipase"/>
</dbReference>
<dbReference type="CDD" id="cd19532">
    <property type="entry name" value="C_PKS-NRPS"/>
    <property type="match status" value="1"/>
</dbReference>
<feature type="active site" description="Proton donor; for dehydratase activity" evidence="8">
    <location>
        <position position="1037"/>
    </location>
</feature>
<protein>
    <recommendedName>
        <fullName evidence="15">Polyketide synthase</fullName>
    </recommendedName>
</protein>
<dbReference type="InterPro" id="IPR050091">
    <property type="entry name" value="PKS_NRPS_Biosynth_Enz"/>
</dbReference>
<dbReference type="Gene3D" id="3.40.47.10">
    <property type="match status" value="1"/>
</dbReference>
<dbReference type="InterPro" id="IPR014031">
    <property type="entry name" value="Ketoacyl_synth_C"/>
</dbReference>
<name>A0A5N5X5A3_9EURO</name>
<dbReference type="InterPro" id="IPR029063">
    <property type="entry name" value="SAM-dependent_MTases_sf"/>
</dbReference>
<dbReference type="GO" id="GO:0031177">
    <property type="term" value="F:phosphopantetheine binding"/>
    <property type="evidence" value="ECO:0007669"/>
    <property type="project" value="InterPro"/>
</dbReference>
<dbReference type="InterPro" id="IPR042099">
    <property type="entry name" value="ANL_N_sf"/>
</dbReference>
<dbReference type="InterPro" id="IPR020841">
    <property type="entry name" value="PKS_Beta-ketoAc_synthase_dom"/>
</dbReference>
<accession>A0A5N5X5A3</accession>
<evidence type="ECO:0000256" key="3">
    <source>
        <dbReference type="ARBA" id="ARBA00022603"/>
    </source>
</evidence>
<dbReference type="SUPFAM" id="SSF47336">
    <property type="entry name" value="ACP-like"/>
    <property type="match status" value="1"/>
</dbReference>
<dbReference type="InterPro" id="IPR016039">
    <property type="entry name" value="Thiolase-like"/>
</dbReference>
<dbReference type="InterPro" id="IPR001242">
    <property type="entry name" value="Condensation_dom"/>
</dbReference>
<evidence type="ECO:0000313" key="14">
    <source>
        <dbReference type="Proteomes" id="UP000326565"/>
    </source>
</evidence>
<dbReference type="InterPro" id="IPR016036">
    <property type="entry name" value="Malonyl_transacylase_ACP-bd"/>
</dbReference>
<dbReference type="Gene3D" id="3.40.366.10">
    <property type="entry name" value="Malonyl-Coenzyme A Acyl Carrier Protein, domain 2"/>
    <property type="match status" value="1"/>
</dbReference>
<keyword evidence="6" id="KW-0511">Multifunctional enzyme</keyword>
<dbReference type="SUPFAM" id="SSF51735">
    <property type="entry name" value="NAD(P)-binding Rossmann-fold domains"/>
    <property type="match status" value="1"/>
</dbReference>
<dbReference type="PANTHER" id="PTHR43775:SF20">
    <property type="entry name" value="HYBRID PKS-NRPS SYNTHETASE APDA"/>
    <property type="match status" value="1"/>
</dbReference>
<dbReference type="GO" id="GO:0009403">
    <property type="term" value="P:toxin biosynthetic process"/>
    <property type="evidence" value="ECO:0007669"/>
    <property type="project" value="UniProtKB-ARBA"/>
</dbReference>
<dbReference type="SUPFAM" id="SSF56801">
    <property type="entry name" value="Acetyl-CoA synthetase-like"/>
    <property type="match status" value="1"/>
</dbReference>
<dbReference type="Pfam" id="PF00501">
    <property type="entry name" value="AMP-binding"/>
    <property type="match status" value="1"/>
</dbReference>
<dbReference type="Pfam" id="PF00668">
    <property type="entry name" value="Condensation"/>
    <property type="match status" value="2"/>
</dbReference>
<sequence length="3376" mass="371129">MPEPIAIIRTACRFPGGCDSPSKLWELLRNPSGISKKVPLDRFNVDHFYHPEATHHGTTNATKSYFLEKNIAQFDAQFFNIQPMESDAVDPQQRLLLETVYDSLCTAGLPMENLRGSSTAVYIGMMCDDWSTMVASDVETLPTYTATGLARSIVSNRISYVFDWHGPSMTIDTACSSSLVAVHQAVQTLRSGESSLAVAAGTNLILSPTMYVTETNLRMLSPNGRCAMWDQAADSYARGEGVAAVVMKTLSQALADGDHIECIIRETGVNQDGRTTGLTMPSNTAQTALIRDTYRRAGLDINEPRDRPQFFHAHGTGTQGGDPQEAEAISTALFPNDTNIDTELFVGSIKTVIGHTEGSAGLASLIGSTLAMKHGIIPPNLHFSQLSEKVAPFYTHLNIPTEPVSWPKLASGQVKRASINSFSFGGTNAHAIIESFEQDSENTSELHSVANFTPLVFSAASEKSLRNMLATYSTYLSANPNTNLHDLASTLIHSKEVLPEQLKAMADAAPNESDLSIRRSKINNPAILGVFTGQGAQWPRMGACLIETSIFAQQKIDWLDSIVRGLPAKDRPTWTIKEQLLAGDETSRITEAAVSQPLCLAIQVVLVDILHAAGVQFKAVVGHSSGEIGAAYAAGLLSVEDALRIAYYRGLHAKHASPPNGEKGAMIAVGASHAEALEMCADPRFKVRIQVAAVNSSSSITLSGDEGAIDEVLEVLKTEQKFARKLKVDTAYHSAHMLPCAEPYLESMNSCEIQRNDRTGPVWLSSVTEGQKMFKEILTESYWVDNMCNTVLFSGAVAQAVSEAGPFDLTIEIGPHPALKGPATTTLEEFGCEAPYTGLLSRAKNDVNELSATFGFIWMHLGSGSIQFETVDKLLSGFEGNRQVLSSLPEHHSGVSMEKYSSSQRDLLAQWASLQGRVVFPATGYVSMAIEANEAAHYPERYYLHQDLLNAKGKVIADLGSSSPATLASYESDSFNLVTVDQTEFYRCLTKIGYDYSEPFHGVSQIQRKPGYVTGLIEDQSGLSWEDNLTFHPGMLDTALQTAFAAWPFPGDGQIWSLHVPTRFDSLLFNPHFSPLGLGKQGSFKYETFIRTNTQGSLTADIHLYTADGNNSCLQIEGASLVPFSPGSPRDDLPLFSSFKMRPAAPDGQLAGMGETISPYEAQVYKDIDRVAFWYIRNVAESITQEERDQVLPHFRYYLRWCERMICMVSRGKHPKEDISEVLSKYEGRKYIRFVEVVGDHLVEVIRSGTSMLEYMNQDGLMLAVYENGLAAGPNNRWLSRIVAQIAHRYPGMHILEIGAGTGASTKTILPEVGSAFGTYTFTDVSSGFFPEAEERFKDYSNRMIFRTFNTEFPPNEQGFTEGQYDVVIAANVLHVSADMEQSMANVRRLLKPGGYLLTSKVTNCELLFSGMTWDTVLRKTGFSGIDTMTPDVSVSLPVTVFVSQAIDDRVALLRNPLSLSTGDNLGTLVIIGGTTLPVFNLVEDVMVFETLEELMASGSAVPLGASIPCLTDLDEPLMKTLTPQKFTSLQRMFDVAGTLVFVSRGCRADEPYSMMLVGIGRTVKTENPKINLQLLDIESIDDSTTKVLSEALIRHHLLRQWRSGNEALLWSSEPEVVMHDQRTLIPRLLSSTEKNQQVTIQMIQNGATFEVQEVSPLQIAEAPSSESVTVRSTLSSFQSLKIGSAGFLLVALSSAAHSPAVLPSKCPSSFLTSVAANILAKTVLSSADEAFRTYLQHGAKELNVKTVFVTSQDNTYTADSFYIHPRLSQHKLKQLLPADVSVYADLSQGAKADALSQLIDKCLPSQCVHIKRSSLLSNDITDPHPRFCDMISQLLQQAIETSTHPAEFITIPLTKVSEHSVFEPLTVVDWSIESVPVIVRPIDSGIIFRPDRTYFFVGLAGELGQSLCQWMASHGAKYFVMSSRSPKVNPNFIEAMAQQGATVRTMLLDFTSRRSLWACYREISRTMPAVGGVINGAMILQDSVFENMAHEQFLKVIKPKVEGTKLLDELFYDTPLDFFIVTSSITAAIGFSGKSNYSAANTFMTSLMYQRKKRGVPGSAMGIPAVLGIGYAAQESNFDFEYFTTLGYNNVSEQDFCTLFAEAVLSGRPNSLDEAEIVSGVNYVPPDLDIPQTHTRDIKFSHYILTAEEGSSVGGSRAAIQVRVQLQGATSEEAIYEIVEDAFLVNLKKVLQISAEDDINHSTPLVEQGLDSLVAVMVRSWFLKEIEVDIPVLKILGGSSISDLLQLAVSKIPASITCAEEPQSHDDTPSSSPPPPEKPIFNRAISETPSNSASSYSPLQTPSESETSSIELVTPDVPLECKQLGGTDRSALSQRDLTIQSSRLMSEPKSFGQARFWFLYHFLKDKTMFNFSTSARLTGPLRVATFERALETVAQRHEGLRTRYHWSDGDTGIPMQEIISRPLLKLETKRIYSHAEAADELAMLQNHEYDLEDWGSIRVMLLTLSDNVHYFLIGCHHIALDGQSMHMLFSELDNLYNGKALPQLVDASQYREFAARQREDYESGLLQADIEFFRHIVRESPSAIEPFSFSHHSKRKILDTYRWRLSFAWLPETDEFFVGIADSNRVDKDAINTIGCLVNLLPLKFNRADSSKLDQGIKLTRNKVYSALEHSRVPFDVLHTPIFQIFMDYRLGDHEKSHLAGCDAELSWNNAATGYDLQLEVLDTVTGESLVALKVQEALYSKEAAELLLGAFVNLIELATQMPADQVDMLSPPLWSRKDIDDALAMGKCPELDPEWPATVTHRVDAMVDAHPDALTYNMMANRVNTIAATLLDHISDGDSVAVFQEPGADWICSLLAIFRVGAAYVPLDLKNGLQRLAGAVDVARPRVIPHDNSTEARVLDLQAAEAAIVNVSDIHMNCDAKVSNRARAESTAAILFTSGSTGVPKGIILPHSCFAAHAEAVEKDWNVGPVVVLQQITLSFDFSLHQIFTALANGGTLCVVSSENRGDPYEITKIMKQEGVTHTLATPTEYGMWFDAGSDILSQCPSWEWALVGGEALPRSIVRRFRDLNSSSLRLFDFYGPVEATIALTKGEVDFTLADTEQPIPVGSLLPNYSVYILDEALQPFPIGVPGEIVVGGPGVVAGYLGQEELTNDKLYRTGDRGRLNNDGTLIYEGRINGDDQIKLRGIRIELGEVENAILKVADGKVSQAVVAIHGEEADKFLVAYVVLSSQGEKSGDKLLTSIKAALPLPNYMRPSLYIPIDSLPMNVHGKTDRKALYNIPLPDIATSGPSEPEVLLDSLQQLLVQFRTSYILLDALDESPRGRYREGVLKAIQLIRNWSLPGVHVLATSRNELDIRESLNPSADQEVPMRNSGIDGDIVNFVSYQLSNDLKLQKWKMRHEEILTRLTTGAQGV</sequence>
<evidence type="ECO:0008006" key="15">
    <source>
        <dbReference type="Google" id="ProtNLM"/>
    </source>
</evidence>
<dbReference type="SUPFAM" id="SSF53335">
    <property type="entry name" value="S-adenosyl-L-methionine-dependent methyltransferases"/>
    <property type="match status" value="1"/>
</dbReference>
<dbReference type="GO" id="GO:0004315">
    <property type="term" value="F:3-oxoacyl-[acyl-carrier-protein] synthase activity"/>
    <property type="evidence" value="ECO:0007669"/>
    <property type="project" value="InterPro"/>
</dbReference>
<feature type="region of interest" description="C-terminal hotdog fold" evidence="8">
    <location>
        <begin position="977"/>
        <end position="1130"/>
    </location>
</feature>
<feature type="region of interest" description="N-terminal hotdog fold" evidence="8">
    <location>
        <begin position="816"/>
        <end position="962"/>
    </location>
</feature>
<dbReference type="InterPro" id="IPR009081">
    <property type="entry name" value="PP-bd_ACP"/>
</dbReference>
<dbReference type="SMART" id="SM00827">
    <property type="entry name" value="PKS_AT"/>
    <property type="match status" value="1"/>
</dbReference>
<dbReference type="Gene3D" id="3.40.50.150">
    <property type="entry name" value="Vaccinia Virus protein VP39"/>
    <property type="match status" value="1"/>
</dbReference>
<dbReference type="SMART" id="SM00823">
    <property type="entry name" value="PKS_PP"/>
    <property type="match status" value="1"/>
</dbReference>
<dbReference type="InterPro" id="IPR013968">
    <property type="entry name" value="PKS_KR"/>
</dbReference>
<dbReference type="SUPFAM" id="SSF52777">
    <property type="entry name" value="CoA-dependent acyltransferases"/>
    <property type="match status" value="2"/>
</dbReference>
<keyword evidence="1" id="KW-0596">Phosphopantetheine</keyword>
<dbReference type="PROSITE" id="PS52004">
    <property type="entry name" value="KS3_2"/>
    <property type="match status" value="1"/>
</dbReference>
<dbReference type="CDD" id="cd02440">
    <property type="entry name" value="AdoMet_MTases"/>
    <property type="match status" value="1"/>
</dbReference>
<dbReference type="Gene3D" id="3.30.559.30">
    <property type="entry name" value="Nonribosomal peptide synthetase, condensation domain"/>
    <property type="match status" value="2"/>
</dbReference>
<dbReference type="Gene3D" id="3.30.300.30">
    <property type="match status" value="1"/>
</dbReference>
<dbReference type="InterPro" id="IPR032821">
    <property type="entry name" value="PKS_assoc"/>
</dbReference>
<dbReference type="InterPro" id="IPR013217">
    <property type="entry name" value="Methyltransf_12"/>
</dbReference>
<dbReference type="Gene3D" id="3.40.50.12780">
    <property type="entry name" value="N-terminal domain of ligase-like"/>
    <property type="match status" value="1"/>
</dbReference>
<dbReference type="InterPro" id="IPR014030">
    <property type="entry name" value="Ketoacyl_synth_N"/>
</dbReference>
<feature type="region of interest" description="Disordered" evidence="9">
    <location>
        <begin position="2260"/>
        <end position="2311"/>
    </location>
</feature>
<keyword evidence="3" id="KW-0489">Methyltransferase</keyword>
<dbReference type="InterPro" id="IPR000873">
    <property type="entry name" value="AMP-dep_synth/lig_dom"/>
</dbReference>
<keyword evidence="5" id="KW-0677">Repeat</keyword>
<dbReference type="CDD" id="cd05930">
    <property type="entry name" value="A_NRPS"/>
    <property type="match status" value="1"/>
</dbReference>
<dbReference type="PROSITE" id="PS00455">
    <property type="entry name" value="AMP_BINDING"/>
    <property type="match status" value="1"/>
</dbReference>
<evidence type="ECO:0000259" key="11">
    <source>
        <dbReference type="PROSITE" id="PS52004"/>
    </source>
</evidence>
<organism evidence="13 14">
    <name type="scientific">Aspergillus leporis</name>
    <dbReference type="NCBI Taxonomy" id="41062"/>
    <lineage>
        <taxon>Eukaryota</taxon>
        <taxon>Fungi</taxon>
        <taxon>Dikarya</taxon>
        <taxon>Ascomycota</taxon>
        <taxon>Pezizomycotina</taxon>
        <taxon>Eurotiomycetes</taxon>
        <taxon>Eurotiomycetidae</taxon>
        <taxon>Eurotiales</taxon>
        <taxon>Aspergillaceae</taxon>
        <taxon>Aspergillus</taxon>
        <taxon>Aspergillus subgen. Circumdati</taxon>
    </lineage>
</organism>
<dbReference type="PROSITE" id="PS52019">
    <property type="entry name" value="PKS_MFAS_DH"/>
    <property type="match status" value="1"/>
</dbReference>
<evidence type="ECO:0000256" key="6">
    <source>
        <dbReference type="ARBA" id="ARBA00023268"/>
    </source>
</evidence>
<dbReference type="PANTHER" id="PTHR43775">
    <property type="entry name" value="FATTY ACID SYNTHASE"/>
    <property type="match status" value="1"/>
</dbReference>
<dbReference type="InterPro" id="IPR049900">
    <property type="entry name" value="PKS_mFAS_DH"/>
</dbReference>
<dbReference type="InterPro" id="IPR036736">
    <property type="entry name" value="ACP-like_sf"/>
</dbReference>
<dbReference type="EMBL" id="ML732197">
    <property type="protein sequence ID" value="KAB8075245.1"/>
    <property type="molecule type" value="Genomic_DNA"/>
</dbReference>
<dbReference type="InterPro" id="IPR018201">
    <property type="entry name" value="Ketoacyl_synth_AS"/>
</dbReference>
<dbReference type="Pfam" id="PF23297">
    <property type="entry name" value="ACP_SdgA_C"/>
    <property type="match status" value="1"/>
</dbReference>
<dbReference type="Pfam" id="PF08242">
    <property type="entry name" value="Methyltransf_12"/>
    <property type="match status" value="1"/>
</dbReference>
<keyword evidence="14" id="KW-1185">Reference proteome</keyword>
<dbReference type="OrthoDB" id="329835at2759"/>
<dbReference type="Gene3D" id="1.10.1200.10">
    <property type="entry name" value="ACP-like"/>
    <property type="match status" value="1"/>
</dbReference>
<dbReference type="SMART" id="SM00825">
    <property type="entry name" value="PKS_KS"/>
    <property type="match status" value="1"/>
</dbReference>
<evidence type="ECO:0000256" key="1">
    <source>
        <dbReference type="ARBA" id="ARBA00022450"/>
    </source>
</evidence>
<evidence type="ECO:0000256" key="8">
    <source>
        <dbReference type="PROSITE-ProRule" id="PRU01363"/>
    </source>
</evidence>
<feature type="compositionally biased region" description="Polar residues" evidence="9">
    <location>
        <begin position="2286"/>
        <end position="2311"/>
    </location>
</feature>
<evidence type="ECO:0000256" key="2">
    <source>
        <dbReference type="ARBA" id="ARBA00022553"/>
    </source>
</evidence>
<feature type="domain" description="PKS/mFAS DH" evidence="12">
    <location>
        <begin position="816"/>
        <end position="1130"/>
    </location>
</feature>
<reference evidence="13 14" key="1">
    <citation type="submission" date="2019-04" db="EMBL/GenBank/DDBJ databases">
        <title>Friends and foes A comparative genomics study of 23 Aspergillus species from section Flavi.</title>
        <authorList>
            <consortium name="DOE Joint Genome Institute"/>
            <person name="Kjaerbolling I."/>
            <person name="Vesth T."/>
            <person name="Frisvad J.C."/>
            <person name="Nybo J.L."/>
            <person name="Theobald S."/>
            <person name="Kildgaard S."/>
            <person name="Isbrandt T."/>
            <person name="Kuo A."/>
            <person name="Sato A."/>
            <person name="Lyhne E.K."/>
            <person name="Kogle M.E."/>
            <person name="Wiebenga A."/>
            <person name="Kun R.S."/>
            <person name="Lubbers R.J."/>
            <person name="Makela M.R."/>
            <person name="Barry K."/>
            <person name="Chovatia M."/>
            <person name="Clum A."/>
            <person name="Daum C."/>
            <person name="Haridas S."/>
            <person name="He G."/>
            <person name="LaButti K."/>
            <person name="Lipzen A."/>
            <person name="Mondo S."/>
            <person name="Riley R."/>
            <person name="Salamov A."/>
            <person name="Simmons B.A."/>
            <person name="Magnuson J.K."/>
            <person name="Henrissat B."/>
            <person name="Mortensen U.H."/>
            <person name="Larsen T.O."/>
            <person name="Devries R.P."/>
            <person name="Grigoriev I.V."/>
            <person name="Machida M."/>
            <person name="Baker S.E."/>
            <person name="Andersen M.R."/>
        </authorList>
    </citation>
    <scope>NUCLEOTIDE SEQUENCE [LARGE SCALE GENOMIC DNA]</scope>
    <source>
        <strain evidence="13 14">CBS 151.66</strain>
    </source>
</reference>
<evidence type="ECO:0000256" key="4">
    <source>
        <dbReference type="ARBA" id="ARBA00022679"/>
    </source>
</evidence>
<dbReference type="PROSITE" id="PS00606">
    <property type="entry name" value="KS3_1"/>
    <property type="match status" value="1"/>
</dbReference>
<dbReference type="GO" id="GO:0004312">
    <property type="term" value="F:fatty acid synthase activity"/>
    <property type="evidence" value="ECO:0007669"/>
    <property type="project" value="TreeGrafter"/>
</dbReference>
<dbReference type="Gene3D" id="3.40.50.720">
    <property type="entry name" value="NAD(P)-binding Rossmann-like Domain"/>
    <property type="match status" value="1"/>
</dbReference>
<dbReference type="Pfam" id="PF00109">
    <property type="entry name" value="ketoacyl-synt"/>
    <property type="match status" value="1"/>
</dbReference>
<dbReference type="GO" id="GO:0008168">
    <property type="term" value="F:methyltransferase activity"/>
    <property type="evidence" value="ECO:0007669"/>
    <property type="project" value="UniProtKB-KW"/>
</dbReference>
<dbReference type="SUPFAM" id="SSF55048">
    <property type="entry name" value="Probable ACP-binding domain of malonyl-CoA ACP transacylase"/>
    <property type="match status" value="1"/>
</dbReference>
<dbReference type="SUPFAM" id="SSF53901">
    <property type="entry name" value="Thiolase-like"/>
    <property type="match status" value="1"/>
</dbReference>
<comment type="similarity">
    <text evidence="7">In the C-terminal section; belongs to the NRP synthetase family.</text>
</comment>
<dbReference type="Gene3D" id="3.30.559.10">
    <property type="entry name" value="Chloramphenicol acetyltransferase-like domain"/>
    <property type="match status" value="1"/>
</dbReference>
<evidence type="ECO:0000256" key="7">
    <source>
        <dbReference type="ARBA" id="ARBA00029443"/>
    </source>
</evidence>
<dbReference type="Pfam" id="PF14765">
    <property type="entry name" value="PS-DH"/>
    <property type="match status" value="1"/>
</dbReference>
<evidence type="ECO:0000256" key="9">
    <source>
        <dbReference type="SAM" id="MobiDB-lite"/>
    </source>
</evidence>
<feature type="domain" description="Carrier" evidence="10">
    <location>
        <begin position="2178"/>
        <end position="2253"/>
    </location>
</feature>
<dbReference type="SUPFAM" id="SSF52151">
    <property type="entry name" value="FabD/lysophospholipase-like"/>
    <property type="match status" value="1"/>
</dbReference>
<evidence type="ECO:0000259" key="12">
    <source>
        <dbReference type="PROSITE" id="PS52019"/>
    </source>
</evidence>
<keyword evidence="4" id="KW-0808">Transferase</keyword>
<dbReference type="InterPro" id="IPR014043">
    <property type="entry name" value="Acyl_transferase_dom"/>
</dbReference>
<dbReference type="InterPro" id="IPR036291">
    <property type="entry name" value="NAD(P)-bd_dom_sf"/>
</dbReference>
<dbReference type="InterPro" id="IPR020845">
    <property type="entry name" value="AMP-binding_CS"/>
</dbReference>
<proteinExistence type="inferred from homology"/>
<gene>
    <name evidence="13" type="ORF">BDV29DRAFT_190354</name>
</gene>
<dbReference type="Pfam" id="PF02801">
    <property type="entry name" value="Ketoacyl-synt_C"/>
    <property type="match status" value="1"/>
</dbReference>
<evidence type="ECO:0000313" key="13">
    <source>
        <dbReference type="EMBL" id="KAB8075245.1"/>
    </source>
</evidence>
<dbReference type="InterPro" id="IPR020806">
    <property type="entry name" value="PKS_PP-bd"/>
</dbReference>
<dbReference type="PROSITE" id="PS50075">
    <property type="entry name" value="CARRIER"/>
    <property type="match status" value="1"/>
</dbReference>
<dbReference type="Pfam" id="PF16197">
    <property type="entry name" value="KAsynt_C_assoc"/>
    <property type="match status" value="1"/>
</dbReference>
<dbReference type="GO" id="GO:0006633">
    <property type="term" value="P:fatty acid biosynthetic process"/>
    <property type="evidence" value="ECO:0007669"/>
    <property type="project" value="InterPro"/>
</dbReference>
<dbReference type="CDD" id="cd00833">
    <property type="entry name" value="PKS"/>
    <property type="match status" value="1"/>
</dbReference>
<dbReference type="Gene3D" id="3.10.129.120">
    <property type="match status" value="1"/>
</dbReference>
<feature type="active site" description="Proton acceptor; for dehydratase activity" evidence="8">
    <location>
        <position position="860"/>
    </location>
</feature>
<evidence type="ECO:0000259" key="10">
    <source>
        <dbReference type="PROSITE" id="PS50075"/>
    </source>
</evidence>
<dbReference type="Pfam" id="PF00698">
    <property type="entry name" value="Acyl_transf_1"/>
    <property type="match status" value="1"/>
</dbReference>